<dbReference type="InterPro" id="IPR005123">
    <property type="entry name" value="Oxoglu/Fe-dep_dioxygenase_dom"/>
</dbReference>
<keyword evidence="4" id="KW-0560">Oxidoreductase</keyword>
<evidence type="ECO:0000256" key="4">
    <source>
        <dbReference type="ARBA" id="ARBA00023002"/>
    </source>
</evidence>
<evidence type="ECO:0000256" key="6">
    <source>
        <dbReference type="SAM" id="MobiDB-lite"/>
    </source>
</evidence>
<evidence type="ECO:0000256" key="3">
    <source>
        <dbReference type="ARBA" id="ARBA00022964"/>
    </source>
</evidence>
<comment type="cofactor">
    <cofactor evidence="1">
        <name>Fe(2+)</name>
        <dbReference type="ChEBI" id="CHEBI:29033"/>
    </cofactor>
</comment>
<dbReference type="Pfam" id="PF13532">
    <property type="entry name" value="2OG-FeII_Oxy_2"/>
    <property type="match status" value="1"/>
</dbReference>
<evidence type="ECO:0000256" key="5">
    <source>
        <dbReference type="ARBA" id="ARBA00023004"/>
    </source>
</evidence>
<evidence type="ECO:0000259" key="7">
    <source>
        <dbReference type="PROSITE" id="PS51471"/>
    </source>
</evidence>
<feature type="domain" description="Fe2OG dioxygenase" evidence="7">
    <location>
        <begin position="218"/>
        <end position="356"/>
    </location>
</feature>
<gene>
    <name evidence="8" type="ORF">H2201_002609</name>
</gene>
<evidence type="ECO:0000256" key="1">
    <source>
        <dbReference type="ARBA" id="ARBA00001954"/>
    </source>
</evidence>
<dbReference type="SUPFAM" id="SSF51197">
    <property type="entry name" value="Clavaminate synthase-like"/>
    <property type="match status" value="1"/>
</dbReference>
<protein>
    <recommendedName>
        <fullName evidence="7">Fe2OG dioxygenase domain-containing protein</fullName>
    </recommendedName>
</protein>
<dbReference type="PANTHER" id="PTHR16557:SF2">
    <property type="entry name" value="NUCLEIC ACID DIOXYGENASE ALKBH1"/>
    <property type="match status" value="1"/>
</dbReference>
<dbReference type="Proteomes" id="UP001172684">
    <property type="component" value="Unassembled WGS sequence"/>
</dbReference>
<evidence type="ECO:0000313" key="8">
    <source>
        <dbReference type="EMBL" id="KAJ9667408.1"/>
    </source>
</evidence>
<dbReference type="InterPro" id="IPR037151">
    <property type="entry name" value="AlkB-like_sf"/>
</dbReference>
<keyword evidence="3" id="KW-0223">Dioxygenase</keyword>
<sequence>MAPHKDLDAHERPPQDIRNIYKKYQKMKKEHLALDRDIIDISSGAQSDTLREVWRFNFGRLRPTFDAFNGSSNFPNSLDAGNLPDTIPIYEHPHIPGLQLIPNLLPPSVQPTLLNRLLHRDLSNPTHKTNIHTHYNIPYPASSSSFFTVPASSEEPFTPLDPLLHKPLPLPSFLRKKLRWMTLGGQYDWTAKEYPSDPAPPFPSDIAALLSALFPATTPEAAILNFYAPGDTLSMHRDVAESCGKGLVSISLGCDGIFVIGIEEEGKCRTVVVRLRSGDAVYMTGESRFAWHGVPLIVGGTCPAFLGEWPATPKGEGEDARAGAGEDGGGGSEDPFERWRGWMAGKRINLNVRQMFE</sequence>
<accession>A0ABQ9NZJ3</accession>
<reference evidence="8" key="1">
    <citation type="submission" date="2022-10" db="EMBL/GenBank/DDBJ databases">
        <title>Culturing micro-colonial fungi from biological soil crusts in the Mojave desert and describing Neophaeococcomyces mojavensis, and introducing the new genera and species Taxawa tesnikishii.</title>
        <authorList>
            <person name="Kurbessoian T."/>
            <person name="Stajich J.E."/>
        </authorList>
    </citation>
    <scope>NUCLEOTIDE SEQUENCE</scope>
    <source>
        <strain evidence="8">TK_1</strain>
    </source>
</reference>
<evidence type="ECO:0000313" key="9">
    <source>
        <dbReference type="Proteomes" id="UP001172684"/>
    </source>
</evidence>
<keyword evidence="2" id="KW-0479">Metal-binding</keyword>
<dbReference type="EMBL" id="JAPDRL010000013">
    <property type="protein sequence ID" value="KAJ9667408.1"/>
    <property type="molecule type" value="Genomic_DNA"/>
</dbReference>
<keyword evidence="9" id="KW-1185">Reference proteome</keyword>
<dbReference type="InterPro" id="IPR027450">
    <property type="entry name" value="AlkB-like"/>
</dbReference>
<feature type="region of interest" description="Disordered" evidence="6">
    <location>
        <begin position="309"/>
        <end position="336"/>
    </location>
</feature>
<dbReference type="PANTHER" id="PTHR16557">
    <property type="entry name" value="ALKYLATED DNA REPAIR PROTEIN ALKB-RELATED"/>
    <property type="match status" value="1"/>
</dbReference>
<dbReference type="Gene3D" id="2.60.120.590">
    <property type="entry name" value="Alpha-ketoglutarate-dependent dioxygenase AlkB-like"/>
    <property type="match status" value="1"/>
</dbReference>
<keyword evidence="5" id="KW-0408">Iron</keyword>
<organism evidence="8 9">
    <name type="scientific">Coniosporium apollinis</name>
    <dbReference type="NCBI Taxonomy" id="61459"/>
    <lineage>
        <taxon>Eukaryota</taxon>
        <taxon>Fungi</taxon>
        <taxon>Dikarya</taxon>
        <taxon>Ascomycota</taxon>
        <taxon>Pezizomycotina</taxon>
        <taxon>Dothideomycetes</taxon>
        <taxon>Dothideomycetes incertae sedis</taxon>
        <taxon>Coniosporium</taxon>
    </lineage>
</organism>
<dbReference type="InterPro" id="IPR004574">
    <property type="entry name" value="Alkb"/>
</dbReference>
<dbReference type="PROSITE" id="PS51471">
    <property type="entry name" value="FE2OG_OXY"/>
    <property type="match status" value="1"/>
</dbReference>
<name>A0ABQ9NZJ3_9PEZI</name>
<evidence type="ECO:0000256" key="2">
    <source>
        <dbReference type="ARBA" id="ARBA00022723"/>
    </source>
</evidence>
<comment type="caution">
    <text evidence="8">The sequence shown here is derived from an EMBL/GenBank/DDBJ whole genome shotgun (WGS) entry which is preliminary data.</text>
</comment>
<proteinExistence type="predicted"/>